<accession>G5CJ46</accession>
<dbReference type="EMBL" id="JN119830">
    <property type="protein sequence ID" value="AEP14323.1"/>
    <property type="molecule type" value="Genomic_DNA"/>
</dbReference>
<dbReference type="AlphaFoldDB" id="G5CJ46"/>
<evidence type="ECO:0008006" key="2">
    <source>
        <dbReference type="Google" id="ProtNLM"/>
    </source>
</evidence>
<dbReference type="InterPro" id="IPR007362">
    <property type="entry name" value="DUF429"/>
</dbReference>
<name>G5CJ46_9FIRM</name>
<dbReference type="Pfam" id="PF04250">
    <property type="entry name" value="DUF429"/>
    <property type="match status" value="1"/>
</dbReference>
<organism evidence="1">
    <name type="scientific">Sulfobacillus thermotolerans</name>
    <dbReference type="NCBI Taxonomy" id="338644"/>
    <lineage>
        <taxon>Bacteria</taxon>
        <taxon>Bacillati</taxon>
        <taxon>Bacillota</taxon>
        <taxon>Clostridia</taxon>
        <taxon>Eubacteriales</taxon>
        <taxon>Clostridiales Family XVII. Incertae Sedis</taxon>
        <taxon>Sulfobacillus</taxon>
    </lineage>
</organism>
<evidence type="ECO:0000313" key="1">
    <source>
        <dbReference type="EMBL" id="AEP14323.1"/>
    </source>
</evidence>
<protein>
    <recommendedName>
        <fullName evidence="2">DUF429 domain-containing protein</fullName>
    </recommendedName>
</protein>
<geneLocation type="plasmid" evidence="1">
    <name>pY0017</name>
</geneLocation>
<reference evidence="1" key="1">
    <citation type="journal article" date="2011" name="Appl. Environ. Microbiol.">
        <title>Two Large, Related, Cryptic Plasmids from Geographically Distinct Isolates of Sulfobacillus thermotolerans.</title>
        <authorList>
            <person name="Deane S.M."/>
            <person name="Rawlings D.E."/>
        </authorList>
    </citation>
    <scope>NUCLEOTIDE SEQUENCE</scope>
    <source>
        <strain evidence="1">Y0017</strain>
        <plasmid evidence="1">pY0017</plasmid>
    </source>
</reference>
<gene>
    <name evidence="1" type="primary">orfY8</name>
</gene>
<keyword evidence="1" id="KW-0614">Plasmid</keyword>
<sequence>MHLAQVAPNASITDIYGIDISNDPSKIGFCHLHRSSGLQSWQLCQLTSAQSFMEQVYQRYIKTLSKEENHKDIIYSLFLQWLDNELTVKPTLAIGVDLPLTWTPYERKLLESSKVQISSHWFPLHPMDSISSDVERDLDKHFEALLKELKKDSKDVNLQVLSPIADKIFRTVLQWRAFPFHKTDLYYSPQPIPQVQAARIHETFPKVSLALWGLTNSSYKHNKGQSQGSDNNGSPEDNRTEIFNRLIHKKIFTQSDGEQNMTQIMTNDKGGNLLDALVCAVALAECCMGQGYVLKADDGWAYLGTRCPDSKV</sequence>
<proteinExistence type="predicted"/>